<dbReference type="Pfam" id="PF13309">
    <property type="entry name" value="HTH_22"/>
    <property type="match status" value="1"/>
</dbReference>
<dbReference type="InterPro" id="IPR013559">
    <property type="entry name" value="YheO"/>
</dbReference>
<evidence type="ECO:0000313" key="3">
    <source>
        <dbReference type="EMBL" id="WFD11596.1"/>
    </source>
</evidence>
<dbReference type="PANTHER" id="PTHR35568:SF1">
    <property type="entry name" value="TRANSCRIPTIONAL REGULATOR DAUR"/>
    <property type="match status" value="1"/>
</dbReference>
<reference evidence="3 4" key="1">
    <citation type="submission" date="2023-03" db="EMBL/GenBank/DDBJ databases">
        <title>Complete genome sequence of Tepidibacter sp. SWIR-1, isolated from a deep-sea hydrothermal vent.</title>
        <authorList>
            <person name="Li X."/>
        </authorList>
    </citation>
    <scope>NUCLEOTIDE SEQUENCE [LARGE SCALE GENOMIC DNA]</scope>
    <source>
        <strain evidence="3 4">SWIR-1</strain>
    </source>
</reference>
<dbReference type="Pfam" id="PF08348">
    <property type="entry name" value="PAS_6"/>
    <property type="match status" value="1"/>
</dbReference>
<feature type="domain" description="Transcriptional regulator DauR-like HTH" evidence="2">
    <location>
        <begin position="150"/>
        <end position="209"/>
    </location>
</feature>
<name>A0ABY8EFN9_9FIRM</name>
<evidence type="ECO:0000313" key="4">
    <source>
        <dbReference type="Proteomes" id="UP001222800"/>
    </source>
</evidence>
<feature type="domain" description="YheO-like" evidence="1">
    <location>
        <begin position="7"/>
        <end position="119"/>
    </location>
</feature>
<dbReference type="Proteomes" id="UP001222800">
    <property type="component" value="Chromosome"/>
</dbReference>
<keyword evidence="4" id="KW-1185">Reference proteome</keyword>
<evidence type="ECO:0000259" key="1">
    <source>
        <dbReference type="Pfam" id="PF08348"/>
    </source>
</evidence>
<protein>
    <submittedName>
        <fullName evidence="3">Helix-turn-helix transcriptional regulator</fullName>
    </submittedName>
</protein>
<dbReference type="InterPro" id="IPR039445">
    <property type="entry name" value="DauR-like_HTH"/>
</dbReference>
<proteinExistence type="predicted"/>
<accession>A0ABY8EFN9</accession>
<organism evidence="3 4">
    <name type="scientific">Tepidibacter hydrothermalis</name>
    <dbReference type="NCBI Taxonomy" id="3036126"/>
    <lineage>
        <taxon>Bacteria</taxon>
        <taxon>Bacillati</taxon>
        <taxon>Bacillota</taxon>
        <taxon>Clostridia</taxon>
        <taxon>Peptostreptococcales</taxon>
        <taxon>Peptostreptococcaceae</taxon>
        <taxon>Tepidibacter</taxon>
    </lineage>
</organism>
<gene>
    <name evidence="3" type="ORF">P4S50_05835</name>
</gene>
<sequence>MKISKKLTPYKALADMIADSFGNKCEVIIHDLSTPQSSVVYVANGCVTGRQTGQSFDHLVKQVLLSKNFKNDYNANYIFKAENGKQIKSSTSLIRDENEEVIGAFCINFEIEDLMKMKSFLNNFFKEIEPYNNDNTGIQAEPFDNVTEVIDNIIDKTIGNTDLNNLKKKDSIRMLTFMFNKGIFLTKGSVDKVAEKLGISRVTVYSYLDEIKKNSNHQ</sequence>
<dbReference type="EMBL" id="CP120733">
    <property type="protein sequence ID" value="WFD11596.1"/>
    <property type="molecule type" value="Genomic_DNA"/>
</dbReference>
<dbReference type="PANTHER" id="PTHR35568">
    <property type="entry name" value="TRANSCRIPTIONAL REGULATOR DAUR"/>
    <property type="match status" value="1"/>
</dbReference>
<dbReference type="RefSeq" id="WP_277733689.1">
    <property type="nucleotide sequence ID" value="NZ_CP120733.1"/>
</dbReference>
<evidence type="ECO:0000259" key="2">
    <source>
        <dbReference type="Pfam" id="PF13309"/>
    </source>
</evidence>
<dbReference type="InterPro" id="IPR039446">
    <property type="entry name" value="DauR-like"/>
</dbReference>